<feature type="transmembrane region" description="Helical" evidence="6">
    <location>
        <begin position="471"/>
        <end position="494"/>
    </location>
</feature>
<feature type="transmembrane region" description="Helical" evidence="6">
    <location>
        <begin position="262"/>
        <end position="287"/>
    </location>
</feature>
<evidence type="ECO:0000256" key="3">
    <source>
        <dbReference type="ARBA" id="ARBA00022692"/>
    </source>
</evidence>
<evidence type="ECO:0000256" key="5">
    <source>
        <dbReference type="ARBA" id="ARBA00023136"/>
    </source>
</evidence>
<name>A0ABS6VUU9_9GAMM</name>
<evidence type="ECO:0000313" key="8">
    <source>
        <dbReference type="EMBL" id="MBW2942076.1"/>
    </source>
</evidence>
<feature type="transmembrane region" description="Helical" evidence="6">
    <location>
        <begin position="408"/>
        <end position="434"/>
    </location>
</feature>
<comment type="subcellular location">
    <subcellularLocation>
        <location evidence="1">Membrane</location>
        <topology evidence="1">Multi-pass membrane protein</topology>
    </subcellularLocation>
</comment>
<keyword evidence="5 6" id="KW-0472">Membrane</keyword>
<feature type="domain" description="Major facilitator superfamily (MFS) profile" evidence="7">
    <location>
        <begin position="17"/>
        <end position="499"/>
    </location>
</feature>
<dbReference type="Pfam" id="PF07690">
    <property type="entry name" value="MFS_1"/>
    <property type="match status" value="2"/>
</dbReference>
<evidence type="ECO:0000256" key="1">
    <source>
        <dbReference type="ARBA" id="ARBA00004141"/>
    </source>
</evidence>
<feature type="transmembrane region" description="Helical" evidence="6">
    <location>
        <begin position="55"/>
        <end position="78"/>
    </location>
</feature>
<keyword evidence="3 6" id="KW-0812">Transmembrane</keyword>
<feature type="transmembrane region" description="Helical" evidence="6">
    <location>
        <begin position="190"/>
        <end position="211"/>
    </location>
</feature>
<organism evidence="8 9">
    <name type="scientific">Zhongshania aquimaris</name>
    <dbReference type="NCBI Taxonomy" id="2857107"/>
    <lineage>
        <taxon>Bacteria</taxon>
        <taxon>Pseudomonadati</taxon>
        <taxon>Pseudomonadota</taxon>
        <taxon>Gammaproteobacteria</taxon>
        <taxon>Cellvibrionales</taxon>
        <taxon>Spongiibacteraceae</taxon>
        <taxon>Zhongshania</taxon>
    </lineage>
</organism>
<keyword evidence="2" id="KW-0813">Transport</keyword>
<proteinExistence type="predicted"/>
<dbReference type="PANTHER" id="PTHR12778">
    <property type="entry name" value="SOLUTE CARRIER FAMILY 33 ACETYL-COA TRANSPORTER -RELATED"/>
    <property type="match status" value="1"/>
</dbReference>
<comment type="caution">
    <text evidence="8">The sequence shown here is derived from an EMBL/GenBank/DDBJ whole genome shotgun (WGS) entry which is preliminary data.</text>
</comment>
<evidence type="ECO:0000256" key="2">
    <source>
        <dbReference type="ARBA" id="ARBA00022448"/>
    </source>
</evidence>
<dbReference type="InterPro" id="IPR011701">
    <property type="entry name" value="MFS"/>
</dbReference>
<keyword evidence="9" id="KW-1185">Reference proteome</keyword>
<feature type="transmembrane region" description="Helical" evidence="6">
    <location>
        <begin position="157"/>
        <end position="178"/>
    </location>
</feature>
<protein>
    <submittedName>
        <fullName evidence="8">MFS transporter</fullName>
    </submittedName>
</protein>
<dbReference type="EMBL" id="JAHWDQ010000004">
    <property type="protein sequence ID" value="MBW2942076.1"/>
    <property type="molecule type" value="Genomic_DNA"/>
</dbReference>
<dbReference type="NCBIfam" id="TIGR00901">
    <property type="entry name" value="2A0125"/>
    <property type="match status" value="1"/>
</dbReference>
<keyword evidence="4 6" id="KW-1133">Transmembrane helix</keyword>
<gene>
    <name evidence="8" type="ORF">KXJ70_14870</name>
</gene>
<evidence type="ECO:0000256" key="6">
    <source>
        <dbReference type="SAM" id="Phobius"/>
    </source>
</evidence>
<feature type="transmembrane region" description="Helical" evidence="6">
    <location>
        <begin position="358"/>
        <end position="376"/>
    </location>
</feature>
<feature type="transmembrane region" description="Helical" evidence="6">
    <location>
        <begin position="316"/>
        <end position="338"/>
    </location>
</feature>
<evidence type="ECO:0000256" key="4">
    <source>
        <dbReference type="ARBA" id="ARBA00022989"/>
    </source>
</evidence>
<feature type="transmembrane region" description="Helical" evidence="6">
    <location>
        <begin position="231"/>
        <end position="250"/>
    </location>
</feature>
<dbReference type="InterPro" id="IPR004752">
    <property type="entry name" value="AmpG_permease/AT-1"/>
</dbReference>
<feature type="transmembrane region" description="Helical" evidence="6">
    <location>
        <begin position="20"/>
        <end position="43"/>
    </location>
</feature>
<dbReference type="PROSITE" id="PS50850">
    <property type="entry name" value="MFS"/>
    <property type="match status" value="1"/>
</dbReference>
<dbReference type="Proteomes" id="UP001166291">
    <property type="component" value="Unassembled WGS sequence"/>
</dbReference>
<sequence>MSHQEELVDLVWWRQKPVWIMVFLGFSAGVPLLLIFSSLSLWLREAGVSRAEVTYFSWAALGFSFKFVWAPLVDKLPLPLLSAAMGRRRSWLLLAQLGVIAAICLMALTDPQQQLQMMAVAAVLLGFSAATQDVVIDAFRIESADVRLQALLSSTYIAGYRIGMIAAGAGALYMAQFFGSTSDVYHYDAWRNTYLCMAAVMGVGVLTTLLIAEPESGRSPYHYPTGDYLRFFIGFALSVAAFVAVLFIVPPSPQWLEGPSQYLLSFVYGALSLILAAAAALVVFRVMTGFGFVNRSLVSESYTQPINDFIKRYGSLAVWVLLLIGFYRVSDIVLGVIANVFYQDMGYSKDEIASVTKIFGVLMTIVGSFFGGFLTLKYGVMRVLMLGAILVSLTNLMFMWLAGIEANIIALTLVIAADNLSGGVAVAAFVAWLSSLTNISFTATQYAMFSSIMTLFPKLLGGYSGTVVESVGYSSFFLIAGAMGLPVIVLIWYLNRRIETSA</sequence>
<accession>A0ABS6VUU9</accession>
<dbReference type="InterPro" id="IPR020846">
    <property type="entry name" value="MFS_dom"/>
</dbReference>
<dbReference type="RefSeq" id="WP_219044317.1">
    <property type="nucleotide sequence ID" value="NZ_JAHWDQ010000004.1"/>
</dbReference>
<reference evidence="8" key="1">
    <citation type="submission" date="2021-07" db="EMBL/GenBank/DDBJ databases">
        <title>Zhongshania sp. CAU 1632 isolated from seawater.</title>
        <authorList>
            <person name="Kim W."/>
        </authorList>
    </citation>
    <scope>NUCLEOTIDE SEQUENCE</scope>
    <source>
        <strain evidence="8">CAU 1632</strain>
    </source>
</reference>
<dbReference type="PANTHER" id="PTHR12778:SF10">
    <property type="entry name" value="MAJOR FACILITATOR SUPERFAMILY DOMAIN-CONTAINING PROTEIN 3"/>
    <property type="match status" value="1"/>
</dbReference>
<feature type="transmembrane region" description="Helical" evidence="6">
    <location>
        <begin position="383"/>
        <end position="402"/>
    </location>
</feature>
<evidence type="ECO:0000259" key="7">
    <source>
        <dbReference type="PROSITE" id="PS50850"/>
    </source>
</evidence>
<evidence type="ECO:0000313" key="9">
    <source>
        <dbReference type="Proteomes" id="UP001166291"/>
    </source>
</evidence>
<feature type="transmembrane region" description="Helical" evidence="6">
    <location>
        <begin position="446"/>
        <end position="465"/>
    </location>
</feature>
<feature type="transmembrane region" description="Helical" evidence="6">
    <location>
        <begin position="90"/>
        <end position="109"/>
    </location>
</feature>